<feature type="transmembrane region" description="Helical" evidence="10">
    <location>
        <begin position="140"/>
        <end position="157"/>
    </location>
</feature>
<dbReference type="PANTHER" id="PTHR32024:SF1">
    <property type="entry name" value="KTR SYSTEM POTASSIUM UPTAKE PROTEIN B"/>
    <property type="match status" value="1"/>
</dbReference>
<gene>
    <name evidence="11" type="primary">ktrB</name>
    <name evidence="11" type="ORF">SIN8267_02757</name>
</gene>
<evidence type="ECO:0000256" key="4">
    <source>
        <dbReference type="ARBA" id="ARBA00022538"/>
    </source>
</evidence>
<evidence type="ECO:0000313" key="11">
    <source>
        <dbReference type="EMBL" id="CAH0992624.1"/>
    </source>
</evidence>
<accession>A0ABM9AHC7</accession>
<evidence type="ECO:0000256" key="7">
    <source>
        <dbReference type="ARBA" id="ARBA00022989"/>
    </source>
</evidence>
<evidence type="ECO:0000256" key="6">
    <source>
        <dbReference type="ARBA" id="ARBA00022958"/>
    </source>
</evidence>
<evidence type="ECO:0000256" key="9">
    <source>
        <dbReference type="ARBA" id="ARBA00023136"/>
    </source>
</evidence>
<dbReference type="Pfam" id="PF02386">
    <property type="entry name" value="TrkH"/>
    <property type="match status" value="1"/>
</dbReference>
<keyword evidence="3" id="KW-1003">Cell membrane</keyword>
<comment type="caution">
    <text evidence="11">The sequence shown here is derived from an EMBL/GenBank/DDBJ whole genome shotgun (WGS) entry which is preliminary data.</text>
</comment>
<keyword evidence="2" id="KW-0813">Transport</keyword>
<feature type="transmembrane region" description="Helical" evidence="10">
    <location>
        <begin position="414"/>
        <end position="434"/>
    </location>
</feature>
<feature type="transmembrane region" description="Helical" evidence="10">
    <location>
        <begin position="237"/>
        <end position="256"/>
    </location>
</feature>
<feature type="transmembrane region" description="Helical" evidence="10">
    <location>
        <begin position="21"/>
        <end position="46"/>
    </location>
</feature>
<dbReference type="InterPro" id="IPR004772">
    <property type="entry name" value="TrkH"/>
</dbReference>
<protein>
    <submittedName>
        <fullName evidence="11">Ktr system potassium uptake protein B</fullName>
    </submittedName>
</protein>
<keyword evidence="9 10" id="KW-0472">Membrane</keyword>
<feature type="transmembrane region" description="Helical" evidence="10">
    <location>
        <begin position="169"/>
        <end position="188"/>
    </location>
</feature>
<evidence type="ECO:0000256" key="10">
    <source>
        <dbReference type="SAM" id="Phobius"/>
    </source>
</evidence>
<feature type="transmembrane region" description="Helical" evidence="10">
    <location>
        <begin position="200"/>
        <end position="225"/>
    </location>
</feature>
<keyword evidence="6" id="KW-0630">Potassium</keyword>
<keyword evidence="4" id="KW-0633">Potassium transport</keyword>
<evidence type="ECO:0000256" key="8">
    <source>
        <dbReference type="ARBA" id="ARBA00023065"/>
    </source>
</evidence>
<dbReference type="InterPro" id="IPR003445">
    <property type="entry name" value="Cat_transpt"/>
</dbReference>
<proteinExistence type="predicted"/>
<dbReference type="EMBL" id="CAKLPX010000003">
    <property type="protein sequence ID" value="CAH0992624.1"/>
    <property type="molecule type" value="Genomic_DNA"/>
</dbReference>
<evidence type="ECO:0000256" key="5">
    <source>
        <dbReference type="ARBA" id="ARBA00022692"/>
    </source>
</evidence>
<dbReference type="PANTHER" id="PTHR32024">
    <property type="entry name" value="TRK SYSTEM POTASSIUM UPTAKE PROTEIN TRKG-RELATED"/>
    <property type="match status" value="1"/>
</dbReference>
<feature type="transmembrane region" description="Helical" evidence="10">
    <location>
        <begin position="382"/>
        <end position="402"/>
    </location>
</feature>
<feature type="transmembrane region" description="Helical" evidence="10">
    <location>
        <begin position="302"/>
        <end position="333"/>
    </location>
</feature>
<keyword evidence="8" id="KW-0406">Ion transport</keyword>
<feature type="transmembrane region" description="Helical" evidence="10">
    <location>
        <begin position="354"/>
        <end position="376"/>
    </location>
</feature>
<keyword evidence="12" id="KW-1185">Reference proteome</keyword>
<dbReference type="RefSeq" id="WP_237445305.1">
    <property type="nucleotide sequence ID" value="NZ_CAKLPX010000003.1"/>
</dbReference>
<comment type="subcellular location">
    <subcellularLocation>
        <location evidence="1">Cell membrane</location>
        <topology evidence="1">Multi-pass membrane protein</topology>
    </subcellularLocation>
</comment>
<reference evidence="11" key="1">
    <citation type="submission" date="2021-12" db="EMBL/GenBank/DDBJ databases">
        <authorList>
            <person name="Rodrigo-Torres L."/>
            <person name="Arahal R. D."/>
            <person name="Lucena T."/>
        </authorList>
    </citation>
    <scope>NUCLEOTIDE SEQUENCE</scope>
    <source>
        <strain evidence="11">CECT 8267</strain>
    </source>
</reference>
<feature type="transmembrane region" description="Helical" evidence="10">
    <location>
        <begin position="85"/>
        <end position="109"/>
    </location>
</feature>
<keyword evidence="7 10" id="KW-1133">Transmembrane helix</keyword>
<organism evidence="11 12">
    <name type="scientific">Sinobacterium norvegicum</name>
    <dbReference type="NCBI Taxonomy" id="1641715"/>
    <lineage>
        <taxon>Bacteria</taxon>
        <taxon>Pseudomonadati</taxon>
        <taxon>Pseudomonadota</taxon>
        <taxon>Gammaproteobacteria</taxon>
        <taxon>Cellvibrionales</taxon>
        <taxon>Spongiibacteraceae</taxon>
        <taxon>Sinobacterium</taxon>
    </lineage>
</organism>
<evidence type="ECO:0000256" key="3">
    <source>
        <dbReference type="ARBA" id="ARBA00022475"/>
    </source>
</evidence>
<evidence type="ECO:0000313" key="12">
    <source>
        <dbReference type="Proteomes" id="UP000838100"/>
    </source>
</evidence>
<sequence length="452" mass="49508">MIKRIGGRRTYALQRKNKARLSEPMIIMLSFLAILFPAALVLMLPVGSVTGLSFADALFTATSAISVTGLGVVDTGSHFTLFGHIILLLLIQIGGLGQMTLSILLLYMLKLRVSLKQQRCVKDELGQTEPIHLRQLVKKIVLFALAAELIGTALFAIRWVPEYGWSHGIFVSFFHAVSAFNNAGFSLFSTSLTQYVSDGLVVFTTSALFIIGGLGFVVIIDIARARRFSKLKLHSKIMLIGTVLLLFFGTAMFFFLERSNPDTMMMLSHGDQLMASFFQSASARTAGFNTIDIASLTNGSLLIMMMLMFIGAGTTSTGGGIKVTTFIVVLLATKAFLLRRRRVVIFNRTIPQQVLWRSMAILTVSTMFLFAAIFLLEVSEDAPFIVVMFEVVSAFATTGVSAGLSADLTDFGKFILVVVMIVGRLGPLTLVFLMTSPRETNLRYPEEEVNTG</sequence>
<dbReference type="Proteomes" id="UP000838100">
    <property type="component" value="Unassembled WGS sequence"/>
</dbReference>
<evidence type="ECO:0000256" key="1">
    <source>
        <dbReference type="ARBA" id="ARBA00004651"/>
    </source>
</evidence>
<keyword evidence="5 10" id="KW-0812">Transmembrane</keyword>
<evidence type="ECO:0000256" key="2">
    <source>
        <dbReference type="ARBA" id="ARBA00022448"/>
    </source>
</evidence>
<dbReference type="NCBIfam" id="TIGR00933">
    <property type="entry name" value="2a38"/>
    <property type="match status" value="1"/>
</dbReference>
<name>A0ABM9AHC7_9GAMM</name>